<dbReference type="AlphaFoldDB" id="A0A085MVB1"/>
<proteinExistence type="predicted"/>
<gene>
    <name evidence="1" type="ORF">M514_26644</name>
</gene>
<reference evidence="1" key="1">
    <citation type="journal article" date="2014" name="Nat. Genet.">
        <title>Genome and transcriptome of the porcine whipworm Trichuris suis.</title>
        <authorList>
            <person name="Jex A.R."/>
            <person name="Nejsum P."/>
            <person name="Schwarz E.M."/>
            <person name="Hu L."/>
            <person name="Young N.D."/>
            <person name="Hall R.S."/>
            <person name="Korhonen P.K."/>
            <person name="Liao S."/>
            <person name="Thamsborg S."/>
            <person name="Xia J."/>
            <person name="Xu P."/>
            <person name="Wang S."/>
            <person name="Scheerlinck J.P."/>
            <person name="Hofmann A."/>
            <person name="Sternberg P.W."/>
            <person name="Wang J."/>
            <person name="Gasser R.B."/>
        </authorList>
    </citation>
    <scope>NUCLEOTIDE SEQUENCE [LARGE SCALE GENOMIC DNA]</scope>
    <source>
        <strain evidence="1">DCEP-RM93F</strain>
    </source>
</reference>
<dbReference type="EMBL" id="KL367633">
    <property type="protein sequence ID" value="KFD61157.1"/>
    <property type="molecule type" value="Genomic_DNA"/>
</dbReference>
<protein>
    <submittedName>
        <fullName evidence="1">Uncharacterized protein</fullName>
    </submittedName>
</protein>
<evidence type="ECO:0000313" key="1">
    <source>
        <dbReference type="EMBL" id="KFD61157.1"/>
    </source>
</evidence>
<name>A0A085MVB1_9BILA</name>
<sequence>MKNSLQELGHIKTTFFSNGDPAALISSATTHATARPEEHVPSPTAPLLILPYYNGLGEKIKRMGTSTHPGAIANCTQTLLPTSQTST</sequence>
<accession>A0A085MVB1</accession>
<dbReference type="Proteomes" id="UP000030758">
    <property type="component" value="Unassembled WGS sequence"/>
</dbReference>
<organism evidence="1">
    <name type="scientific">Trichuris suis</name>
    <name type="common">pig whipworm</name>
    <dbReference type="NCBI Taxonomy" id="68888"/>
    <lineage>
        <taxon>Eukaryota</taxon>
        <taxon>Metazoa</taxon>
        <taxon>Ecdysozoa</taxon>
        <taxon>Nematoda</taxon>
        <taxon>Enoplea</taxon>
        <taxon>Dorylaimia</taxon>
        <taxon>Trichinellida</taxon>
        <taxon>Trichuridae</taxon>
        <taxon>Trichuris</taxon>
    </lineage>
</organism>